<gene>
    <name evidence="2" type="ORF">AMECASPLE_032770</name>
</gene>
<evidence type="ECO:0000313" key="3">
    <source>
        <dbReference type="Proteomes" id="UP001469553"/>
    </source>
</evidence>
<comment type="caution">
    <text evidence="2">The sequence shown here is derived from an EMBL/GenBank/DDBJ whole genome shotgun (WGS) entry which is preliminary data.</text>
</comment>
<proteinExistence type="predicted"/>
<accession>A0ABV0Z5H3</accession>
<feature type="compositionally biased region" description="Gly residues" evidence="1">
    <location>
        <begin position="99"/>
        <end position="111"/>
    </location>
</feature>
<sequence length="111" mass="12158">MQRPLKTFQALPRLQGMKRHLKPSLGCHLNVVEGFECPYDRRSYVVRGFMPLVGSAKANRSYGGIRQSADHRPLMMIATNGHNVPSPGRRSLGPHSGARPGGGARWRTPGG</sequence>
<dbReference type="EMBL" id="JAHRIP010051335">
    <property type="protein sequence ID" value="MEQ2301125.1"/>
    <property type="molecule type" value="Genomic_DNA"/>
</dbReference>
<reference evidence="2 3" key="1">
    <citation type="submission" date="2021-06" db="EMBL/GenBank/DDBJ databases">
        <authorList>
            <person name="Palmer J.M."/>
        </authorList>
    </citation>
    <scope>NUCLEOTIDE SEQUENCE [LARGE SCALE GENOMIC DNA]</scope>
    <source>
        <strain evidence="2 3">AS_MEX2019</strain>
        <tissue evidence="2">Muscle</tissue>
    </source>
</reference>
<dbReference type="Proteomes" id="UP001469553">
    <property type="component" value="Unassembled WGS sequence"/>
</dbReference>
<evidence type="ECO:0000256" key="1">
    <source>
        <dbReference type="SAM" id="MobiDB-lite"/>
    </source>
</evidence>
<evidence type="ECO:0000313" key="2">
    <source>
        <dbReference type="EMBL" id="MEQ2301125.1"/>
    </source>
</evidence>
<feature type="region of interest" description="Disordered" evidence="1">
    <location>
        <begin position="78"/>
        <end position="111"/>
    </location>
</feature>
<name>A0ABV0Z5H3_9TELE</name>
<protein>
    <submittedName>
        <fullName evidence="2">Uncharacterized protein</fullName>
    </submittedName>
</protein>
<keyword evidence="3" id="KW-1185">Reference proteome</keyword>
<organism evidence="2 3">
    <name type="scientific">Ameca splendens</name>
    <dbReference type="NCBI Taxonomy" id="208324"/>
    <lineage>
        <taxon>Eukaryota</taxon>
        <taxon>Metazoa</taxon>
        <taxon>Chordata</taxon>
        <taxon>Craniata</taxon>
        <taxon>Vertebrata</taxon>
        <taxon>Euteleostomi</taxon>
        <taxon>Actinopterygii</taxon>
        <taxon>Neopterygii</taxon>
        <taxon>Teleostei</taxon>
        <taxon>Neoteleostei</taxon>
        <taxon>Acanthomorphata</taxon>
        <taxon>Ovalentaria</taxon>
        <taxon>Atherinomorphae</taxon>
        <taxon>Cyprinodontiformes</taxon>
        <taxon>Goodeidae</taxon>
        <taxon>Ameca</taxon>
    </lineage>
</organism>